<organism evidence="1 2">
    <name type="scientific">Leptospira ainlahdjerensis</name>
    <dbReference type="NCBI Taxonomy" id="2810033"/>
    <lineage>
        <taxon>Bacteria</taxon>
        <taxon>Pseudomonadati</taxon>
        <taxon>Spirochaetota</taxon>
        <taxon>Spirochaetia</taxon>
        <taxon>Leptospirales</taxon>
        <taxon>Leptospiraceae</taxon>
        <taxon>Leptospira</taxon>
    </lineage>
</organism>
<comment type="caution">
    <text evidence="1">The sequence shown here is derived from an EMBL/GenBank/DDBJ whole genome shotgun (WGS) entry which is preliminary data.</text>
</comment>
<sequence>MKPIFFRYFLLFTISISSVNCGVALTPRLTAKIPSEAETEVFRLNLIYGELRMLCGINVGVMNFANRLIGTQIGIINSAENASGLQIGFANNAGSKYGALKIGIFNFNFFLDSGKPLLHPGSDMKIETQVAKNASVSIGAANILSGRLNFGIFNWGEGLHVGLVNMNEGSSVSLGIVNIGTNLEISPKEKRAISFGIFNSGTHKEEFQIGIINYCPNNTIPILILANYCSQSESEIPDSTPKNEIKTESSK</sequence>
<dbReference type="NCBIfam" id="NF047435">
    <property type="entry name" value="LA_2272_fam_lipo"/>
    <property type="match status" value="1"/>
</dbReference>
<accession>A0ABS2U5M9</accession>
<reference evidence="1 2" key="1">
    <citation type="submission" date="2021-02" db="EMBL/GenBank/DDBJ databases">
        <title>Leptospira ainlahdjerensis sp. nov., Leptospira ainazelensis sp. nov., Leptospira abararensis sp. nov. and Leptospira chreensis sp. nov., four new species isolated from water sources in Algeria.</title>
        <authorList>
            <person name="Amara Korba A."/>
            <person name="Kainiu M."/>
            <person name="Vincent A.T."/>
            <person name="Mariet J.-F."/>
            <person name="Veyrier F.J."/>
            <person name="Goarant C."/>
            <person name="Picardeau M."/>
        </authorList>
    </citation>
    <scope>NUCLEOTIDE SEQUENCE [LARGE SCALE GENOMIC DNA]</scope>
    <source>
        <strain evidence="1 2">201903070</strain>
    </source>
</reference>
<name>A0ABS2U5M9_9LEPT</name>
<dbReference type="Proteomes" id="UP000724686">
    <property type="component" value="Unassembled WGS sequence"/>
</dbReference>
<keyword evidence="2" id="KW-1185">Reference proteome</keyword>
<proteinExistence type="predicted"/>
<protein>
    <recommendedName>
        <fullName evidence="3">PPE family protein</fullName>
    </recommendedName>
</protein>
<evidence type="ECO:0000313" key="2">
    <source>
        <dbReference type="Proteomes" id="UP000724686"/>
    </source>
</evidence>
<evidence type="ECO:0000313" key="1">
    <source>
        <dbReference type="EMBL" id="MBM9575682.1"/>
    </source>
</evidence>
<dbReference type="NCBIfam" id="NF047436">
    <property type="entry name" value="LA_2272_repeat"/>
    <property type="match status" value="1"/>
</dbReference>
<gene>
    <name evidence="1" type="ORF">JWG45_00815</name>
</gene>
<evidence type="ECO:0008006" key="3">
    <source>
        <dbReference type="Google" id="ProtNLM"/>
    </source>
</evidence>
<dbReference type="EMBL" id="JAFFPU010000004">
    <property type="protein sequence ID" value="MBM9575682.1"/>
    <property type="molecule type" value="Genomic_DNA"/>
</dbReference>
<dbReference type="RefSeq" id="WP_205277896.1">
    <property type="nucleotide sequence ID" value="NZ_JAFFPU010000004.1"/>
</dbReference>
<dbReference type="InterPro" id="IPR058093">
    <property type="entry name" value="LA_2272-like"/>
</dbReference>